<keyword evidence="4" id="KW-1185">Reference proteome</keyword>
<evidence type="ECO:0000256" key="1">
    <source>
        <dbReference type="ARBA" id="ARBA00022801"/>
    </source>
</evidence>
<keyword evidence="1" id="KW-0378">Hydrolase</keyword>
<dbReference type="InterPro" id="IPR017853">
    <property type="entry name" value="GH"/>
</dbReference>
<dbReference type="InterPro" id="IPR050985">
    <property type="entry name" value="Alpha-glycosidase_related"/>
</dbReference>
<evidence type="ECO:0000256" key="2">
    <source>
        <dbReference type="ARBA" id="ARBA00023295"/>
    </source>
</evidence>
<dbReference type="CDD" id="cd14791">
    <property type="entry name" value="GH36"/>
    <property type="match status" value="1"/>
</dbReference>
<name>A0ABY6I1H0_9ARCH</name>
<evidence type="ECO:0000313" key="4">
    <source>
        <dbReference type="Proteomes" id="UP001208689"/>
    </source>
</evidence>
<evidence type="ECO:0000313" key="3">
    <source>
        <dbReference type="EMBL" id="UYP48427.1"/>
    </source>
</evidence>
<proteinExistence type="predicted"/>
<reference evidence="3" key="1">
    <citation type="submission" date="2022-09" db="EMBL/GenBank/DDBJ databases">
        <title>Actin cytoskeleton and complex cell architecture in an #Asgard archaeon.</title>
        <authorList>
            <person name="Ponce Toledo R.I."/>
            <person name="Schleper C."/>
            <person name="Rodrigues Oliveira T."/>
            <person name="Wollweber F."/>
            <person name="Xu J."/>
            <person name="Rittmann S."/>
            <person name="Klingl A."/>
            <person name="Pilhofer M."/>
        </authorList>
    </citation>
    <scope>NUCLEOTIDE SEQUENCE</scope>
    <source>
        <strain evidence="3">B-35</strain>
    </source>
</reference>
<dbReference type="InterPro" id="IPR013785">
    <property type="entry name" value="Aldolase_TIM"/>
</dbReference>
<accession>A0ABY6I1H0</accession>
<dbReference type="EMBL" id="CP104013">
    <property type="protein sequence ID" value="UYP48427.1"/>
    <property type="molecule type" value="Genomic_DNA"/>
</dbReference>
<gene>
    <name evidence="3" type="ORF">NEF87_004712</name>
</gene>
<dbReference type="Proteomes" id="UP001208689">
    <property type="component" value="Chromosome"/>
</dbReference>
<dbReference type="InterPro" id="IPR002252">
    <property type="entry name" value="Glyco_hydro_36"/>
</dbReference>
<dbReference type="PANTHER" id="PTHR43053">
    <property type="entry name" value="GLYCOSIDASE FAMILY 31"/>
    <property type="match status" value="1"/>
</dbReference>
<protein>
    <recommendedName>
        <fullName evidence="5">Alpha-galactosidase</fullName>
    </recommendedName>
</protein>
<dbReference type="Gene3D" id="3.20.20.70">
    <property type="entry name" value="Aldolase class I"/>
    <property type="match status" value="1"/>
</dbReference>
<keyword evidence="2" id="KW-0326">Glycosidase</keyword>
<sequence length="843" mass="96598">MEEFKTKINANKLLVTIADSKFELFKANESIQFSFYSGDLHLKEVTSSILINSNNKIIPLFPYIEEKSEIRPIIVPFENQIGSGKNIVIKCMFKGDIDGDFIQIPCSMDFNFYSSFKFPLNTSKMYHFLSIQIKIDFIPQDLSDVRIYGFSPLYAKNMGHLKLFPDFNTFNPRNISFYSNGWQSWSINRLLKYDDKWPSCPVKIGRINMENQDQKLSGRYQSEWHSVITDMSSDSALVMGFITLKDQFSRILMDPIEEDGSVSWLCAYSQTDSIPILQLNSGLLKSEVLMLVLVNNPESYDVLAHICHFGGINEKIRPSPVVKSGWCSWYYYYTKVKELDIISNLEYFKKNKNLPIGLIQLDDGYQTWISDWGVDNNTFNEKFPHGLKWLVQKIHKAGFKAGLWVAPFFIADKSQLLSNHPDWILKNQDAKLINTAYNWGHKNYAMDLSQDEAIQHLNSLSQVIGHEWEFDFLKIDFIYASEALGAIYKNPNYSRAQILRRGVQAIRDGLGENKILLGCGAPLGPCVGLVDVMRIGTDTAAKWSPQEILFTKIGKLAMPSLKATLRSTIQRSYMHNTWFYNDPDCVVVRENRSKLTIDEILLQLTVFGLSGGQVLISDDENLVSKDRLKLLNKILPPGSSSPLDSTNSMPIPLNIFKESIPTIYSRTVETKFGERYLTSLINWTKKNVSRTITLKKMIRYDDVSKLEPEQKFIIFDFWNEKSVGIYSIDEIIEEIIIPPRGCRYFSIIPIPLHVNTRPIFLSSTIHILQGYLEIKNIKENQQNIQIFLDLPGVHSGDLYFYLPNSCNLQSETNSIKMIETNIGAIAKVHSFLSEEQIVELSFN</sequence>
<evidence type="ECO:0008006" key="5">
    <source>
        <dbReference type="Google" id="ProtNLM"/>
    </source>
</evidence>
<dbReference type="Pfam" id="PF02065">
    <property type="entry name" value="Melibiase"/>
    <property type="match status" value="1"/>
</dbReference>
<dbReference type="PANTHER" id="PTHR43053:SF3">
    <property type="entry name" value="ALPHA-GALACTOSIDASE C-RELATED"/>
    <property type="match status" value="1"/>
</dbReference>
<organism evidence="3 4">
    <name type="scientific">Candidatus Lokiarchaeum ossiferum</name>
    <dbReference type="NCBI Taxonomy" id="2951803"/>
    <lineage>
        <taxon>Archaea</taxon>
        <taxon>Promethearchaeati</taxon>
        <taxon>Promethearchaeota</taxon>
        <taxon>Promethearchaeia</taxon>
        <taxon>Promethearchaeales</taxon>
        <taxon>Promethearchaeaceae</taxon>
        <taxon>Candidatus Lokiarchaeum</taxon>
    </lineage>
</organism>
<dbReference type="SUPFAM" id="SSF51445">
    <property type="entry name" value="(Trans)glycosidases"/>
    <property type="match status" value="1"/>
</dbReference>